<name>W7QPJ0_9ALTE</name>
<evidence type="ECO:0000313" key="1">
    <source>
        <dbReference type="EMBL" id="EWH10917.1"/>
    </source>
</evidence>
<evidence type="ECO:0000313" key="2">
    <source>
        <dbReference type="Proteomes" id="UP000019276"/>
    </source>
</evidence>
<dbReference type="PATRIC" id="fig|1328313.3.peg.1330"/>
<dbReference type="eggNOG" id="COG0834">
    <property type="taxonomic scope" value="Bacteria"/>
</dbReference>
<proteinExistence type="predicted"/>
<comment type="caution">
    <text evidence="1">The sequence shown here is derived from an EMBL/GenBank/DDBJ whole genome shotgun (WGS) entry which is preliminary data.</text>
</comment>
<dbReference type="AlphaFoldDB" id="W7QPJ0"/>
<evidence type="ECO:0008006" key="3">
    <source>
        <dbReference type="Google" id="ProtNLM"/>
    </source>
</evidence>
<dbReference type="Proteomes" id="UP000019276">
    <property type="component" value="Unassembled WGS sequence"/>
</dbReference>
<protein>
    <recommendedName>
        <fullName evidence="3">Solute-binding protein family 3/N-terminal domain-containing protein</fullName>
    </recommendedName>
</protein>
<gene>
    <name evidence="1" type="ORF">DS2_06486</name>
</gene>
<keyword evidence="2" id="KW-1185">Reference proteome</keyword>
<reference evidence="1 2" key="1">
    <citation type="journal article" date="2014" name="Genome Announc.">
        <title>Draft Genome Sequence of the Agar-Degrading Bacterium Catenovulum sp. Strain DS-2, Isolated from Intestines of Haliotis diversicolor.</title>
        <authorList>
            <person name="Shan D."/>
            <person name="Li X."/>
            <person name="Gu Z."/>
            <person name="Wei G."/>
            <person name="Gao Z."/>
            <person name="Shao Z."/>
        </authorList>
    </citation>
    <scope>NUCLEOTIDE SEQUENCE [LARGE SCALE GENOMIC DNA]</scope>
    <source>
        <strain evidence="1 2">DS-2</strain>
    </source>
</reference>
<dbReference type="EMBL" id="ARZY01000008">
    <property type="protein sequence ID" value="EWH10917.1"/>
    <property type="molecule type" value="Genomic_DNA"/>
</dbReference>
<organism evidence="1 2">
    <name type="scientific">Catenovulum agarivorans DS-2</name>
    <dbReference type="NCBI Taxonomy" id="1328313"/>
    <lineage>
        <taxon>Bacteria</taxon>
        <taxon>Pseudomonadati</taxon>
        <taxon>Pseudomonadota</taxon>
        <taxon>Gammaproteobacteria</taxon>
        <taxon>Alteromonadales</taxon>
        <taxon>Alteromonadaceae</taxon>
        <taxon>Catenovulum</taxon>
    </lineage>
</organism>
<accession>W7QPJ0</accession>
<sequence>MAQDVHSIKVRKPSAHDQYGERFLVDAVSLFVSKVNQQEKRYKVEQIDITDRQLMNFESYLERGFFDVNYFGTSERLEKTFLPVRIPLFAGLLGYRLSIVKGKNLALFANASLERLKSLPVCQGSIWADSDILEHNGFSVLRVSHYEFIIRMLDAERCHYFPRGIFEGAFELAILQKNYPDFRLVDNLVIYYPFPAYLFVRKDQQQLAGDLKRGFEAAIADGSYRALLQQHPLTRNVFPLDKWRDRRFIHLDNPNLPKATPIDNADYWLKLDP</sequence>
<dbReference type="STRING" id="1328313.DS2_06486"/>
<dbReference type="SUPFAM" id="SSF53850">
    <property type="entry name" value="Periplasmic binding protein-like II"/>
    <property type="match status" value="1"/>
</dbReference>